<proteinExistence type="predicted"/>
<sequence>MEMEEEMKRTILMIGILISLFFVARCSREPEINSRPPYESPKVTIDKDGNSHIDRLDPGESVVLEFELIIPREEKTDDKKTVTDKYI</sequence>
<organism evidence="1">
    <name type="scientific">marine sediment metagenome</name>
    <dbReference type="NCBI Taxonomy" id="412755"/>
    <lineage>
        <taxon>unclassified sequences</taxon>
        <taxon>metagenomes</taxon>
        <taxon>ecological metagenomes</taxon>
    </lineage>
</organism>
<accession>A0A0F8WYZ0</accession>
<reference evidence="1" key="1">
    <citation type="journal article" date="2015" name="Nature">
        <title>Complex archaea that bridge the gap between prokaryotes and eukaryotes.</title>
        <authorList>
            <person name="Spang A."/>
            <person name="Saw J.H."/>
            <person name="Jorgensen S.L."/>
            <person name="Zaremba-Niedzwiedzka K."/>
            <person name="Martijn J."/>
            <person name="Lind A.E."/>
            <person name="van Eijk R."/>
            <person name="Schleper C."/>
            <person name="Guy L."/>
            <person name="Ettema T.J."/>
        </authorList>
    </citation>
    <scope>NUCLEOTIDE SEQUENCE</scope>
</reference>
<protein>
    <submittedName>
        <fullName evidence="1">Uncharacterized protein</fullName>
    </submittedName>
</protein>
<dbReference type="EMBL" id="LAZR01062279">
    <property type="protein sequence ID" value="KKK61863.1"/>
    <property type="molecule type" value="Genomic_DNA"/>
</dbReference>
<dbReference type="AlphaFoldDB" id="A0A0F8WYZ0"/>
<name>A0A0F8WYZ0_9ZZZZ</name>
<gene>
    <name evidence="1" type="ORF">LCGC14_3010070</name>
</gene>
<evidence type="ECO:0000313" key="1">
    <source>
        <dbReference type="EMBL" id="KKK61863.1"/>
    </source>
</evidence>
<comment type="caution">
    <text evidence="1">The sequence shown here is derived from an EMBL/GenBank/DDBJ whole genome shotgun (WGS) entry which is preliminary data.</text>
</comment>